<name>A0A7J5DZ10_NOCSI</name>
<evidence type="ECO:0000256" key="1">
    <source>
        <dbReference type="ARBA" id="ARBA00004651"/>
    </source>
</evidence>
<feature type="transmembrane region" description="Helical" evidence="6">
    <location>
        <begin position="143"/>
        <end position="163"/>
    </location>
</feature>
<keyword evidence="3 6" id="KW-0812">Transmembrane</keyword>
<evidence type="ECO:0000256" key="6">
    <source>
        <dbReference type="SAM" id="Phobius"/>
    </source>
</evidence>
<proteinExistence type="predicted"/>
<comment type="subcellular location">
    <subcellularLocation>
        <location evidence="1">Cell membrane</location>
        <topology evidence="1">Multi-pass membrane protein</topology>
    </subcellularLocation>
</comment>
<dbReference type="GO" id="GO:0005886">
    <property type="term" value="C:plasma membrane"/>
    <property type="evidence" value="ECO:0007669"/>
    <property type="project" value="UniProtKB-SubCell"/>
</dbReference>
<keyword evidence="4 6" id="KW-1133">Transmembrane helix</keyword>
<evidence type="ECO:0000256" key="2">
    <source>
        <dbReference type="ARBA" id="ARBA00022475"/>
    </source>
</evidence>
<dbReference type="PANTHER" id="PTHR30482:SF5">
    <property type="entry name" value="ABC TRANSPORTER PERMEASE PROTEIN"/>
    <property type="match status" value="1"/>
</dbReference>
<keyword evidence="5 6" id="KW-0472">Membrane</keyword>
<feature type="transmembrane region" description="Helical" evidence="6">
    <location>
        <begin position="209"/>
        <end position="228"/>
    </location>
</feature>
<gene>
    <name evidence="7" type="ORF">F9L07_02930</name>
</gene>
<dbReference type="InterPro" id="IPR043428">
    <property type="entry name" value="LivM-like"/>
</dbReference>
<dbReference type="PANTHER" id="PTHR30482">
    <property type="entry name" value="HIGH-AFFINITY BRANCHED-CHAIN AMINO ACID TRANSPORT SYSTEM PERMEASE"/>
    <property type="match status" value="1"/>
</dbReference>
<feature type="transmembrane region" description="Helical" evidence="6">
    <location>
        <begin position="291"/>
        <end position="317"/>
    </location>
</feature>
<protein>
    <submittedName>
        <fullName evidence="7">Branched-chain amino acid ABC transporter permease</fullName>
    </submittedName>
</protein>
<feature type="transmembrane region" description="Helical" evidence="6">
    <location>
        <begin position="114"/>
        <end position="136"/>
    </location>
</feature>
<evidence type="ECO:0000313" key="7">
    <source>
        <dbReference type="EMBL" id="KAB2810914.1"/>
    </source>
</evidence>
<evidence type="ECO:0000256" key="3">
    <source>
        <dbReference type="ARBA" id="ARBA00022692"/>
    </source>
</evidence>
<feature type="transmembrane region" description="Helical" evidence="6">
    <location>
        <begin position="84"/>
        <end position="102"/>
    </location>
</feature>
<keyword evidence="2" id="KW-1003">Cell membrane</keyword>
<organism evidence="7 8">
    <name type="scientific">Nocardioides simplex</name>
    <name type="common">Arthrobacter simplex</name>
    <dbReference type="NCBI Taxonomy" id="2045"/>
    <lineage>
        <taxon>Bacteria</taxon>
        <taxon>Bacillati</taxon>
        <taxon>Actinomycetota</taxon>
        <taxon>Actinomycetes</taxon>
        <taxon>Propionibacteriales</taxon>
        <taxon>Nocardioidaceae</taxon>
        <taxon>Pimelobacter</taxon>
    </lineage>
</organism>
<dbReference type="EMBL" id="WBVM01000001">
    <property type="protein sequence ID" value="KAB2810914.1"/>
    <property type="molecule type" value="Genomic_DNA"/>
</dbReference>
<evidence type="ECO:0000256" key="4">
    <source>
        <dbReference type="ARBA" id="ARBA00022989"/>
    </source>
</evidence>
<dbReference type="RefSeq" id="WP_151578462.1">
    <property type="nucleotide sequence ID" value="NZ_WBVM01000001.1"/>
</dbReference>
<sequence length="394" mass="39531">MSDTATSIAAPAAARSPGAAAGSRPGARSLGRAGRLVVVALVALVLVLPPFYLDRTWLLIGILSMAAAVAAIGLTVLVGTAGQLSLAHAFFVAVGAYSYAYLAGGSEQGAVSGLALPPLLAAPLAVALAGLVGLAFGPVATRLGGLYLGVASLALVFIGAHLLKNATSVTGGYNGRQVEPLTVGDRAWSGSGAELLTVLGVPFGGTERLWYVAGLVLLVATVAAHRVIRGRPGRALLLMRDNAAAAGSMGVPVRRLKMLVFSFSSLFAGAGGVLTALAAESLVPQHFDLHLSIIFLAAVIIGGLGSVGGAVAGAVFVTSLPLVLERSSHLVGVLDSPGSGGLDPSTASQLVFGAALVLVLVAEPGGLAGIARRLRQAISRRRDRDTPGTDLDPD</sequence>
<feature type="transmembrane region" description="Helical" evidence="6">
    <location>
        <begin position="259"/>
        <end position="279"/>
    </location>
</feature>
<dbReference type="Pfam" id="PF02653">
    <property type="entry name" value="BPD_transp_2"/>
    <property type="match status" value="1"/>
</dbReference>
<accession>A0A7J5DZ10</accession>
<dbReference type="AlphaFoldDB" id="A0A7J5DZ10"/>
<evidence type="ECO:0000256" key="5">
    <source>
        <dbReference type="ARBA" id="ARBA00023136"/>
    </source>
</evidence>
<reference evidence="7 8" key="1">
    <citation type="submission" date="2019-09" db="EMBL/GenBank/DDBJ databases">
        <title>Pimelobacter sp. isolated from Paulinella.</title>
        <authorList>
            <person name="Jeong S.E."/>
        </authorList>
    </citation>
    <scope>NUCLEOTIDE SEQUENCE [LARGE SCALE GENOMIC DNA]</scope>
    <source>
        <strain evidence="7 8">Pch-N</strain>
    </source>
</reference>
<dbReference type="CDD" id="cd06581">
    <property type="entry name" value="TM_PBP1_LivM_like"/>
    <property type="match status" value="1"/>
</dbReference>
<dbReference type="Proteomes" id="UP000449906">
    <property type="component" value="Unassembled WGS sequence"/>
</dbReference>
<dbReference type="GO" id="GO:0015658">
    <property type="term" value="F:branched-chain amino acid transmembrane transporter activity"/>
    <property type="evidence" value="ECO:0007669"/>
    <property type="project" value="InterPro"/>
</dbReference>
<feature type="transmembrane region" description="Helical" evidence="6">
    <location>
        <begin position="58"/>
        <end position="77"/>
    </location>
</feature>
<dbReference type="InterPro" id="IPR001851">
    <property type="entry name" value="ABC_transp_permease"/>
</dbReference>
<comment type="caution">
    <text evidence="7">The sequence shown here is derived from an EMBL/GenBank/DDBJ whole genome shotgun (WGS) entry which is preliminary data.</text>
</comment>
<evidence type="ECO:0000313" key="8">
    <source>
        <dbReference type="Proteomes" id="UP000449906"/>
    </source>
</evidence>
<feature type="transmembrane region" description="Helical" evidence="6">
    <location>
        <begin position="33"/>
        <end position="52"/>
    </location>
</feature>